<dbReference type="OrthoDB" id="1694513at2"/>
<dbReference type="Proteomes" id="UP000034076">
    <property type="component" value="Unassembled WGS sequence"/>
</dbReference>
<dbReference type="STRING" id="270498.CHK_0828"/>
<evidence type="ECO:0000256" key="1">
    <source>
        <dbReference type="ARBA" id="ARBA00004976"/>
    </source>
</evidence>
<comment type="pathway">
    <text evidence="1">Purine metabolism; ppGpp biosynthesis; ppGpp from GTP: step 1/2.</text>
</comment>
<accession>A0A0M2NL25</accession>
<dbReference type="PANTHER" id="PTHR41773:SF1">
    <property type="entry name" value="RELA_SPOT DOMAIN-CONTAINING PROTEIN"/>
    <property type="match status" value="1"/>
</dbReference>
<dbReference type="SUPFAM" id="SSF81301">
    <property type="entry name" value="Nucleotidyltransferase"/>
    <property type="match status" value="1"/>
</dbReference>
<evidence type="ECO:0000313" key="4">
    <source>
        <dbReference type="Proteomes" id="UP000034076"/>
    </source>
</evidence>
<proteinExistence type="predicted"/>
<evidence type="ECO:0000313" key="3">
    <source>
        <dbReference type="EMBL" id="KKI51661.1"/>
    </source>
</evidence>
<name>A0A0M2NL25_9FIRM</name>
<dbReference type="PANTHER" id="PTHR41773">
    <property type="entry name" value="GTP PYROPHOSPHATASE-RELATED"/>
    <property type="match status" value="1"/>
</dbReference>
<reference evidence="3 4" key="1">
    <citation type="submission" date="2015-04" db="EMBL/GenBank/DDBJ databases">
        <title>Draft genome sequence of bacteremic isolate Catabacter hongkongensis type strain HKU16T.</title>
        <authorList>
            <person name="Lau S.K."/>
            <person name="Teng J.L."/>
            <person name="Huang Y."/>
            <person name="Curreem S.O."/>
            <person name="Tsui S.K."/>
            <person name="Woo P.C."/>
        </authorList>
    </citation>
    <scope>NUCLEOTIDE SEQUENCE [LARGE SCALE GENOMIC DNA]</scope>
    <source>
        <strain evidence="3 4">HKU16</strain>
    </source>
</reference>
<protein>
    <recommendedName>
        <fullName evidence="2">RelA/SpoT domain-containing protein</fullName>
    </recommendedName>
</protein>
<dbReference type="UniPathway" id="UPA00908">
    <property type="reaction ID" value="UER00884"/>
</dbReference>
<dbReference type="RefSeq" id="WP_046442755.1">
    <property type="nucleotide sequence ID" value="NZ_CAUERS010000011.1"/>
</dbReference>
<dbReference type="InterPro" id="IPR043519">
    <property type="entry name" value="NT_sf"/>
</dbReference>
<keyword evidence="4" id="KW-1185">Reference proteome</keyword>
<dbReference type="SMART" id="SM00954">
    <property type="entry name" value="RelA_SpoT"/>
    <property type="match status" value="1"/>
</dbReference>
<organism evidence="3 4">
    <name type="scientific">Christensenella hongkongensis</name>
    <dbReference type="NCBI Taxonomy" id="270498"/>
    <lineage>
        <taxon>Bacteria</taxon>
        <taxon>Bacillati</taxon>
        <taxon>Bacillota</taxon>
        <taxon>Clostridia</taxon>
        <taxon>Christensenellales</taxon>
        <taxon>Christensenellaceae</taxon>
        <taxon>Christensenella</taxon>
    </lineage>
</organism>
<evidence type="ECO:0000259" key="2">
    <source>
        <dbReference type="SMART" id="SM00954"/>
    </source>
</evidence>
<dbReference type="GO" id="GO:0015970">
    <property type="term" value="P:guanosine tetraphosphate biosynthetic process"/>
    <property type="evidence" value="ECO:0007669"/>
    <property type="project" value="UniProtKB-UniPathway"/>
</dbReference>
<gene>
    <name evidence="3" type="ORF">CHK_0828</name>
</gene>
<dbReference type="Pfam" id="PF04607">
    <property type="entry name" value="RelA_SpoT"/>
    <property type="match status" value="1"/>
</dbReference>
<sequence length="458" mass="54809">MDIFKYVDEVVDYYEEIQYKYKNIAHDLKHMMEELIVKNSEYTLNISYRVKESESVREKLVRNSYYRLHTTKEEIVANIQDIIGLRIECKFNDDEQYVYSLMLKLFDKTDDQIFYYNEKFPKMRFKLNEKQPVKQKNGFDIYKIDARYEDHKGEADEIRVNFEVQVKSMINMFWGEIEHRIIYKNPSYFMVEQQVVESLVSIKENLNLVDHQLHDLYKRYKRDDSSKLHYRKENIENIISKLIHDTIARKMKNDLGFVVQFKDSCDSIVEYIFIVNNAAQMEDYGRVMTEMFYITGTMAGEEMNFREALELEREFNTGDPFIDTVGVTIQKLMNVDFNWHLYCMILFELERGSRIDALETFIRYYKGRLTANAELHRLDEVFPAETAQKIRTDLINEMGYVFRRNVDIALLQNEGICELTKALKKTVANIIKDNPDWNKEKSIYFLYLNNSVNLESRN</sequence>
<dbReference type="InterPro" id="IPR007685">
    <property type="entry name" value="RelA_SpoT"/>
</dbReference>
<feature type="domain" description="RelA/SpoT" evidence="2">
    <location>
        <begin position="48"/>
        <end position="189"/>
    </location>
</feature>
<dbReference type="EMBL" id="LAYJ01000068">
    <property type="protein sequence ID" value="KKI51661.1"/>
    <property type="molecule type" value="Genomic_DNA"/>
</dbReference>
<dbReference type="AlphaFoldDB" id="A0A0M2NL25"/>
<dbReference type="Gene3D" id="3.30.460.10">
    <property type="entry name" value="Beta Polymerase, domain 2"/>
    <property type="match status" value="1"/>
</dbReference>
<comment type="caution">
    <text evidence="3">The sequence shown here is derived from an EMBL/GenBank/DDBJ whole genome shotgun (WGS) entry which is preliminary data.</text>
</comment>